<evidence type="ECO:0000313" key="2">
    <source>
        <dbReference type="EMBL" id="ACO78879.1"/>
    </source>
</evidence>
<proteinExistence type="predicted"/>
<reference evidence="2 3" key="1">
    <citation type="journal article" date="2009" name="J. Bacteriol.">
        <title>Genome sequence of Azotobacter vinelandii, an obligate aerobe specialized to support diverse anaerobic metabolic processes.</title>
        <authorList>
            <person name="Setubal J.C."/>
            <person name="dos Santos P."/>
            <person name="Goldman B.S."/>
            <person name="Ertesvag H."/>
            <person name="Espin G."/>
            <person name="Rubio L.M."/>
            <person name="Valla S."/>
            <person name="Almeida N.F."/>
            <person name="Balasubramanian D."/>
            <person name="Cromes L."/>
            <person name="Curatti L."/>
            <person name="Du Z."/>
            <person name="Godsy E."/>
            <person name="Goodner B."/>
            <person name="Hellner-Burris K."/>
            <person name="Hernandez J.A."/>
            <person name="Houmiel K."/>
            <person name="Imperial J."/>
            <person name="Kennedy C."/>
            <person name="Larson T.J."/>
            <person name="Latreille P."/>
            <person name="Ligon L.S."/>
            <person name="Lu J."/>
            <person name="Maerk M."/>
            <person name="Miller N.M."/>
            <person name="Norton S."/>
            <person name="O'Carroll I.P."/>
            <person name="Paulsen I."/>
            <person name="Raulfs E.C."/>
            <person name="Roemer R."/>
            <person name="Rosser J."/>
            <person name="Segura D."/>
            <person name="Slater S."/>
            <person name="Stricklin S.L."/>
            <person name="Studholme D.J."/>
            <person name="Sun J."/>
            <person name="Viana C.J."/>
            <person name="Wallin E."/>
            <person name="Wang B."/>
            <person name="Wheeler C."/>
            <person name="Zhu H."/>
            <person name="Dean D.R."/>
            <person name="Dixon R."/>
            <person name="Wood D."/>
        </authorList>
    </citation>
    <scope>NUCLEOTIDE SEQUENCE [LARGE SCALE GENOMIC DNA]</scope>
    <source>
        <strain evidence="3">DJ / ATCC BAA-1303</strain>
    </source>
</reference>
<evidence type="ECO:0000256" key="1">
    <source>
        <dbReference type="SAM" id="Phobius"/>
    </source>
</evidence>
<keyword evidence="1" id="KW-1133">Transmembrane helix</keyword>
<dbReference type="HOGENOM" id="CLU_3211860_0_0_6"/>
<keyword evidence="1" id="KW-0812">Transmembrane</keyword>
<name>C1DJW0_AZOVD</name>
<evidence type="ECO:0000313" key="3">
    <source>
        <dbReference type="Proteomes" id="UP000002424"/>
    </source>
</evidence>
<dbReference type="Proteomes" id="UP000002424">
    <property type="component" value="Chromosome"/>
</dbReference>
<dbReference type="KEGG" id="avn:Avin_27050"/>
<keyword evidence="1" id="KW-0472">Membrane</keyword>
<gene>
    <name evidence="2" type="ordered locus">Avin_27050</name>
</gene>
<sequence>MGFLVLFLDFLEFDFGLVWQVMIPLFSIGAGLAIHVSGRLGGDE</sequence>
<organism evidence="2 3">
    <name type="scientific">Azotobacter vinelandii (strain DJ / ATCC BAA-1303)</name>
    <dbReference type="NCBI Taxonomy" id="322710"/>
    <lineage>
        <taxon>Bacteria</taxon>
        <taxon>Pseudomonadati</taxon>
        <taxon>Pseudomonadota</taxon>
        <taxon>Gammaproteobacteria</taxon>
        <taxon>Pseudomonadales</taxon>
        <taxon>Pseudomonadaceae</taxon>
        <taxon>Azotobacter</taxon>
    </lineage>
</organism>
<dbReference type="AlphaFoldDB" id="C1DJW0"/>
<keyword evidence="3" id="KW-1185">Reference proteome</keyword>
<feature type="transmembrane region" description="Helical" evidence="1">
    <location>
        <begin position="17"/>
        <end position="36"/>
    </location>
</feature>
<accession>C1DJW0</accession>
<dbReference type="EMBL" id="CP001157">
    <property type="protein sequence ID" value="ACO78879.1"/>
    <property type="molecule type" value="Genomic_DNA"/>
</dbReference>
<dbReference type="EnsemblBacteria" id="ACO78879">
    <property type="protein sequence ID" value="ACO78879"/>
    <property type="gene ID" value="Avin_27050"/>
</dbReference>
<protein>
    <submittedName>
        <fullName evidence="2">Uncharacterized protein</fullName>
    </submittedName>
</protein>